<evidence type="ECO:0000256" key="2">
    <source>
        <dbReference type="SAM" id="MobiDB-lite"/>
    </source>
</evidence>
<protein>
    <recommendedName>
        <fullName evidence="5">Class F sortase</fullName>
    </recommendedName>
</protein>
<reference evidence="3 4" key="1">
    <citation type="submission" date="2020-08" db="EMBL/GenBank/DDBJ databases">
        <title>Genomic Encyclopedia of Type Strains, Phase IV (KMG-IV): sequencing the most valuable type-strain genomes for metagenomic binning, comparative biology and taxonomic classification.</title>
        <authorList>
            <person name="Goeker M."/>
        </authorList>
    </citation>
    <scope>NUCLEOTIDE SEQUENCE [LARGE SCALE GENOMIC DNA]</scope>
    <source>
        <strain evidence="3 4">DSM 45615</strain>
    </source>
</reference>
<dbReference type="InterPro" id="IPR005754">
    <property type="entry name" value="Sortase"/>
</dbReference>
<comment type="caution">
    <text evidence="3">The sequence shown here is derived from an EMBL/GenBank/DDBJ whole genome shotgun (WGS) entry which is preliminary data.</text>
</comment>
<dbReference type="InterPro" id="IPR023365">
    <property type="entry name" value="Sortase_dom-sf"/>
</dbReference>
<dbReference type="SUPFAM" id="SSF63817">
    <property type="entry name" value="Sortase"/>
    <property type="match status" value="1"/>
</dbReference>
<accession>A0A840PAE3</accession>
<dbReference type="RefSeq" id="WP_185051054.1">
    <property type="nucleotide sequence ID" value="NZ_BAABIX010000031.1"/>
</dbReference>
<evidence type="ECO:0008006" key="5">
    <source>
        <dbReference type="Google" id="ProtNLM"/>
    </source>
</evidence>
<gene>
    <name evidence="3" type="ORF">HNP84_003893</name>
</gene>
<feature type="region of interest" description="Disordered" evidence="2">
    <location>
        <begin position="38"/>
        <end position="58"/>
    </location>
</feature>
<dbReference type="InterPro" id="IPR042001">
    <property type="entry name" value="Sortase_F"/>
</dbReference>
<dbReference type="Proteomes" id="UP000578449">
    <property type="component" value="Unassembled WGS sequence"/>
</dbReference>
<name>A0A840PAE3_9ACTN</name>
<evidence type="ECO:0000313" key="3">
    <source>
        <dbReference type="EMBL" id="MBB5134167.1"/>
    </source>
</evidence>
<dbReference type="CDD" id="cd05829">
    <property type="entry name" value="Sortase_F"/>
    <property type="match status" value="1"/>
</dbReference>
<organism evidence="3 4">
    <name type="scientific">Thermocatellispora tengchongensis</name>
    <dbReference type="NCBI Taxonomy" id="1073253"/>
    <lineage>
        <taxon>Bacteria</taxon>
        <taxon>Bacillati</taxon>
        <taxon>Actinomycetota</taxon>
        <taxon>Actinomycetes</taxon>
        <taxon>Streptosporangiales</taxon>
        <taxon>Streptosporangiaceae</taxon>
        <taxon>Thermocatellispora</taxon>
    </lineage>
</organism>
<evidence type="ECO:0000313" key="4">
    <source>
        <dbReference type="Proteomes" id="UP000578449"/>
    </source>
</evidence>
<proteinExistence type="predicted"/>
<sequence>MPRWGAAEALLKLAGCALMAAGVGLGFDAVVNRDYAPPPAPEGDVAEARGRAARTAPLRRSPPVSVEIPAIGVRAPVEPVGVGLDGTLAVPSTSRPHVTGWYERGPSPGERGPAVLVGHVDAVGSGPAVFYRLGELRRGDRVRIRREDGSVARFTVRGVRAFAKADFPAGRVYGPTAAPELRLITCGGRYDAGKGEYLDNIIAFADYVPPGKAGRRAGGSRG</sequence>
<dbReference type="Gene3D" id="2.40.260.10">
    <property type="entry name" value="Sortase"/>
    <property type="match status" value="1"/>
</dbReference>
<dbReference type="AlphaFoldDB" id="A0A840PAE3"/>
<evidence type="ECO:0000256" key="1">
    <source>
        <dbReference type="ARBA" id="ARBA00022801"/>
    </source>
</evidence>
<keyword evidence="4" id="KW-1185">Reference proteome</keyword>
<dbReference type="EMBL" id="JACHGN010000007">
    <property type="protein sequence ID" value="MBB5134167.1"/>
    <property type="molecule type" value="Genomic_DNA"/>
</dbReference>
<dbReference type="Pfam" id="PF04203">
    <property type="entry name" value="Sortase"/>
    <property type="match status" value="1"/>
</dbReference>
<dbReference type="NCBIfam" id="NF033748">
    <property type="entry name" value="class_F_sortase"/>
    <property type="match status" value="1"/>
</dbReference>
<dbReference type="GO" id="GO:0016787">
    <property type="term" value="F:hydrolase activity"/>
    <property type="evidence" value="ECO:0007669"/>
    <property type="project" value="UniProtKB-KW"/>
</dbReference>
<keyword evidence="1" id="KW-0378">Hydrolase</keyword>